<feature type="transmembrane region" description="Helical" evidence="1">
    <location>
        <begin position="62"/>
        <end position="81"/>
    </location>
</feature>
<name>A0A9P4MMJ4_9PEZI</name>
<keyword evidence="3" id="KW-1185">Reference proteome</keyword>
<accession>A0A9P4MMJ4</accession>
<reference evidence="2" key="1">
    <citation type="journal article" date="2020" name="Stud. Mycol.">
        <title>101 Dothideomycetes genomes: a test case for predicting lifestyles and emergence of pathogens.</title>
        <authorList>
            <person name="Haridas S."/>
            <person name="Albert R."/>
            <person name="Binder M."/>
            <person name="Bloem J."/>
            <person name="Labutti K."/>
            <person name="Salamov A."/>
            <person name="Andreopoulos B."/>
            <person name="Baker S."/>
            <person name="Barry K."/>
            <person name="Bills G."/>
            <person name="Bluhm B."/>
            <person name="Cannon C."/>
            <person name="Castanera R."/>
            <person name="Culley D."/>
            <person name="Daum C."/>
            <person name="Ezra D."/>
            <person name="Gonzalez J."/>
            <person name="Henrissat B."/>
            <person name="Kuo A."/>
            <person name="Liang C."/>
            <person name="Lipzen A."/>
            <person name="Lutzoni F."/>
            <person name="Magnuson J."/>
            <person name="Mondo S."/>
            <person name="Nolan M."/>
            <person name="Ohm R."/>
            <person name="Pangilinan J."/>
            <person name="Park H.-J."/>
            <person name="Ramirez L."/>
            <person name="Alfaro M."/>
            <person name="Sun H."/>
            <person name="Tritt A."/>
            <person name="Yoshinaga Y."/>
            <person name="Zwiers L.-H."/>
            <person name="Turgeon B."/>
            <person name="Goodwin S."/>
            <person name="Spatafora J."/>
            <person name="Crous P."/>
            <person name="Grigoriev I."/>
        </authorList>
    </citation>
    <scope>NUCLEOTIDE SEQUENCE</scope>
    <source>
        <strain evidence="2">CBS 260.36</strain>
    </source>
</reference>
<dbReference type="Proteomes" id="UP000799439">
    <property type="component" value="Unassembled WGS sequence"/>
</dbReference>
<keyword evidence="1" id="KW-1133">Transmembrane helix</keyword>
<comment type="caution">
    <text evidence="2">The sequence shown here is derived from an EMBL/GenBank/DDBJ whole genome shotgun (WGS) entry which is preliminary data.</text>
</comment>
<dbReference type="PANTHER" id="PTHR34391:SF1">
    <property type="entry name" value="UPF0658 GOLGI APPARATUS MEMBRANE PROTEIN C1952.10C-RELATED"/>
    <property type="match status" value="1"/>
</dbReference>
<keyword evidence="1" id="KW-0472">Membrane</keyword>
<dbReference type="GO" id="GO:0005794">
    <property type="term" value="C:Golgi apparatus"/>
    <property type="evidence" value="ECO:0007669"/>
    <property type="project" value="TreeGrafter"/>
</dbReference>
<sequence>MYYPHSTWTWTFFLIVVGQAVIGLALEGYVFGRFLMVFNGRSFNGGDQHGQQAANIRSIDTYLSLFIFGFLYQIALTWDALRLKNTIQVIGLCLYNVGLMIYAIVQTIQIQDAVDVLVEQQSINFSLWNALKPYMITVPCIIALATVLMSIVAWKLYDEFSWSIYKHISADLSLKRRYLVYQIYITLLKFDFFFFLSFTVQFLVVVLDVKDVEFKLTVAALPITIIILVMAGFWTRRESILGMLLTIILYFGALGYFFFKLVRMYDESTIADRARVSAYKPARRGLTTFAIITILLLVSTIINAVWCTINFDKGLKPHLQKRQVPDVDGKMYETNSTYHGGVPLGQVPPRMTID</sequence>
<feature type="transmembrane region" description="Helical" evidence="1">
    <location>
        <begin position="134"/>
        <end position="157"/>
    </location>
</feature>
<evidence type="ECO:0000256" key="1">
    <source>
        <dbReference type="SAM" id="Phobius"/>
    </source>
</evidence>
<proteinExistence type="predicted"/>
<feature type="transmembrane region" description="Helical" evidence="1">
    <location>
        <begin position="216"/>
        <end position="234"/>
    </location>
</feature>
<dbReference type="OrthoDB" id="2448307at2759"/>
<feature type="transmembrane region" description="Helical" evidence="1">
    <location>
        <begin position="93"/>
        <end position="114"/>
    </location>
</feature>
<keyword evidence="1" id="KW-0812">Transmembrane</keyword>
<organism evidence="2 3">
    <name type="scientific">Myriangium duriaei CBS 260.36</name>
    <dbReference type="NCBI Taxonomy" id="1168546"/>
    <lineage>
        <taxon>Eukaryota</taxon>
        <taxon>Fungi</taxon>
        <taxon>Dikarya</taxon>
        <taxon>Ascomycota</taxon>
        <taxon>Pezizomycotina</taxon>
        <taxon>Dothideomycetes</taxon>
        <taxon>Dothideomycetidae</taxon>
        <taxon>Myriangiales</taxon>
        <taxon>Myriangiaceae</taxon>
        <taxon>Myriangium</taxon>
    </lineage>
</organism>
<dbReference type="PANTHER" id="PTHR34391">
    <property type="entry name" value="UPF0658 GOLGI APPARATUS MEMBRANE PROTEIN C1952.10C-RELATED"/>
    <property type="match status" value="1"/>
</dbReference>
<feature type="transmembrane region" description="Helical" evidence="1">
    <location>
        <begin position="289"/>
        <end position="311"/>
    </location>
</feature>
<dbReference type="AlphaFoldDB" id="A0A9P4MMJ4"/>
<gene>
    <name evidence="2" type="ORF">K461DRAFT_292137</name>
</gene>
<dbReference type="InterPro" id="IPR040410">
    <property type="entry name" value="UPF0658_Golgi"/>
</dbReference>
<protein>
    <submittedName>
        <fullName evidence="2">Uncharacterized protein</fullName>
    </submittedName>
</protein>
<dbReference type="EMBL" id="ML996083">
    <property type="protein sequence ID" value="KAF2155264.1"/>
    <property type="molecule type" value="Genomic_DNA"/>
</dbReference>
<feature type="transmembrane region" description="Helical" evidence="1">
    <location>
        <begin position="178"/>
        <end position="204"/>
    </location>
</feature>
<feature type="transmembrane region" description="Helical" evidence="1">
    <location>
        <begin position="241"/>
        <end position="259"/>
    </location>
</feature>
<evidence type="ECO:0000313" key="3">
    <source>
        <dbReference type="Proteomes" id="UP000799439"/>
    </source>
</evidence>
<evidence type="ECO:0000313" key="2">
    <source>
        <dbReference type="EMBL" id="KAF2155264.1"/>
    </source>
</evidence>
<feature type="transmembrane region" description="Helical" evidence="1">
    <location>
        <begin position="12"/>
        <end position="32"/>
    </location>
</feature>